<dbReference type="InterPro" id="IPR001173">
    <property type="entry name" value="Glyco_trans_2-like"/>
</dbReference>
<protein>
    <recommendedName>
        <fullName evidence="2">Glycosyltransferase 2-like domain-containing protein</fullName>
    </recommendedName>
</protein>
<dbReference type="PANTHER" id="PTHR43685">
    <property type="entry name" value="GLYCOSYLTRANSFERASE"/>
    <property type="match status" value="1"/>
</dbReference>
<evidence type="ECO:0000256" key="1">
    <source>
        <dbReference type="ARBA" id="ARBA00006739"/>
    </source>
</evidence>
<dbReference type="InterPro" id="IPR050834">
    <property type="entry name" value="Glycosyltransf_2"/>
</dbReference>
<dbReference type="SUPFAM" id="SSF53448">
    <property type="entry name" value="Nucleotide-diphospho-sugar transferases"/>
    <property type="match status" value="1"/>
</dbReference>
<dbReference type="RefSeq" id="WP_055062663.1">
    <property type="nucleotide sequence ID" value="NZ_CVRQ01000053.1"/>
</dbReference>
<dbReference type="CDD" id="cd00761">
    <property type="entry name" value="Glyco_tranf_GTA_type"/>
    <property type="match status" value="1"/>
</dbReference>
<name>A0A0M6WWL2_9FIRM</name>
<dbReference type="InterPro" id="IPR029044">
    <property type="entry name" value="Nucleotide-diphossugar_trans"/>
</dbReference>
<dbReference type="Proteomes" id="UP000049472">
    <property type="component" value="Unassembled WGS sequence"/>
</dbReference>
<dbReference type="PANTHER" id="PTHR43685:SF11">
    <property type="entry name" value="GLYCOSYLTRANSFERASE TAGX-RELATED"/>
    <property type="match status" value="1"/>
</dbReference>
<dbReference type="AlphaFoldDB" id="A0A0M6WWL2"/>
<dbReference type="Pfam" id="PF00535">
    <property type="entry name" value="Glycos_transf_2"/>
    <property type="match status" value="1"/>
</dbReference>
<evidence type="ECO:0000313" key="3">
    <source>
        <dbReference type="EMBL" id="CRL41798.1"/>
    </source>
</evidence>
<keyword evidence="4" id="KW-1185">Reference proteome</keyword>
<evidence type="ECO:0000313" key="4">
    <source>
        <dbReference type="Proteomes" id="UP000049472"/>
    </source>
</evidence>
<gene>
    <name evidence="3" type="ORF">T1815_27881</name>
</gene>
<dbReference type="EMBL" id="CVRQ01000053">
    <property type="protein sequence ID" value="CRL41798.1"/>
    <property type="molecule type" value="Genomic_DNA"/>
</dbReference>
<reference evidence="4" key="1">
    <citation type="submission" date="2015-05" db="EMBL/GenBank/DDBJ databases">
        <authorList>
            <consortium name="Pathogen Informatics"/>
        </authorList>
    </citation>
    <scope>NUCLEOTIDE SEQUENCE [LARGE SCALE GENOMIC DNA]</scope>
    <source>
        <strain evidence="4">T1-815</strain>
    </source>
</reference>
<feature type="domain" description="Glycosyltransferase 2-like" evidence="2">
    <location>
        <begin position="4"/>
        <end position="101"/>
    </location>
</feature>
<comment type="similarity">
    <text evidence="1">Belongs to the glycosyltransferase 2 family.</text>
</comment>
<evidence type="ECO:0000259" key="2">
    <source>
        <dbReference type="Pfam" id="PF00535"/>
    </source>
</evidence>
<sequence length="294" mass="34724">MRITVFTPAYNRGYIIEKLYRSLQNQTFRNFEWLIIDDGSSDNTSEKIQSFIQDNNDFPIIFEKVENGGKHRAINLGVQKARGELFFIVDSDDYLTNTSLEIVDQVEKAIPKEQKKNFAGICGERGYSENEIMGTTFKGDVIDITSLERMKYGITGDKAEVFYTKVIKQYPFPEFEGEKFLTECIVWDRIAAAGYKLRYFNKIIYICDYLPDGLTMNSEKMFLTSPKGYGLFLYQEKLYHKMTGLKMWNQYLQYYYKLRNKYSFMQIARNVHMNPVILYFRLTGMKLFYKIYDK</sequence>
<proteinExistence type="inferred from homology"/>
<dbReference type="Gene3D" id="3.90.550.10">
    <property type="entry name" value="Spore Coat Polysaccharide Biosynthesis Protein SpsA, Chain A"/>
    <property type="match status" value="1"/>
</dbReference>
<organism evidence="3 4">
    <name type="scientific">Agathobacter rectalis</name>
    <dbReference type="NCBI Taxonomy" id="39491"/>
    <lineage>
        <taxon>Bacteria</taxon>
        <taxon>Bacillati</taxon>
        <taxon>Bacillota</taxon>
        <taxon>Clostridia</taxon>
        <taxon>Lachnospirales</taxon>
        <taxon>Lachnospiraceae</taxon>
        <taxon>Agathobacter</taxon>
    </lineage>
</organism>
<accession>A0A0M6WWL2</accession>